<organism evidence="1 2">
    <name type="scientific">Rosenbergiella australiborealis</name>
    <dbReference type="NCBI Taxonomy" id="1544696"/>
    <lineage>
        <taxon>Bacteria</taxon>
        <taxon>Pseudomonadati</taxon>
        <taxon>Pseudomonadota</taxon>
        <taxon>Gammaproteobacteria</taxon>
        <taxon>Enterobacterales</taxon>
        <taxon>Erwiniaceae</taxon>
        <taxon>Rosenbergiella</taxon>
    </lineage>
</organism>
<keyword evidence="2" id="KW-1185">Reference proteome</keyword>
<dbReference type="PANTHER" id="PTHR38785">
    <property type="entry name" value="HOMOLOG OF VIRK"/>
    <property type="match status" value="1"/>
</dbReference>
<dbReference type="Pfam" id="PF04393">
    <property type="entry name" value="DUF535"/>
    <property type="match status" value="1"/>
</dbReference>
<name>A0ABS5T345_9GAMM</name>
<dbReference type="PANTHER" id="PTHR38785:SF1">
    <property type="entry name" value="HOMOLOG OF VIRK"/>
    <property type="match status" value="1"/>
</dbReference>
<protein>
    <submittedName>
        <fullName evidence="1">DUF535 domain-containing protein</fullName>
    </submittedName>
</protein>
<gene>
    <name evidence="1" type="ORF">HGT73_05175</name>
</gene>
<dbReference type="EMBL" id="JABBFO010000003">
    <property type="protein sequence ID" value="MBT0726779.1"/>
    <property type="molecule type" value="Genomic_DNA"/>
</dbReference>
<sequence length="312" mass="36012">MGRFRTWRKNNPKWNEAIRKFNFYKRACRTLLTHPILYWEYFQQCKHSAVAQQVIPSEHVVGLVARPFNKYLNKNWTVKQKLKAASTTLYRLDQSINPKFIPAIFAPNAPGITLATLQLKNEEEATLKLKHSRFVREGEIGIYLYVPNCEEALYSLTFSFDETGKILYLCGLQGPKPGEGQDQVRAITKAMYGLRPKNLLLSAAYAISDGFGVEKICGISDSHHIKSHVLKSSYNSFWEEVCTECDAEGWYQLPRHEAERNVELVESKHRSAFRKREALRQQMMIDVTHHLRRLSENPQQRIASPQLQVSNA</sequence>
<proteinExistence type="predicted"/>
<dbReference type="RefSeq" id="WP_214212600.1">
    <property type="nucleotide sequence ID" value="NZ_JABBFO010000003.1"/>
</dbReference>
<accession>A0ABS5T345</accession>
<evidence type="ECO:0000313" key="1">
    <source>
        <dbReference type="EMBL" id="MBT0726779.1"/>
    </source>
</evidence>
<evidence type="ECO:0000313" key="2">
    <source>
        <dbReference type="Proteomes" id="UP000786875"/>
    </source>
</evidence>
<dbReference type="Proteomes" id="UP000786875">
    <property type="component" value="Unassembled WGS sequence"/>
</dbReference>
<reference evidence="1 2" key="1">
    <citation type="submission" date="2020-04" db="EMBL/GenBank/DDBJ databases">
        <title>Genome sequencing of Rosenbergiella species.</title>
        <authorList>
            <person name="Alvarez-Perez S."/>
            <person name="Lievens B."/>
        </authorList>
    </citation>
    <scope>NUCLEOTIDE SEQUENCE [LARGE SCALE GENOMIC DNA]</scope>
    <source>
        <strain evidence="1 2">CdVSA20.1</strain>
    </source>
</reference>
<comment type="caution">
    <text evidence="1">The sequence shown here is derived from an EMBL/GenBank/DDBJ whole genome shotgun (WGS) entry which is preliminary data.</text>
</comment>
<dbReference type="InterPro" id="IPR007488">
    <property type="entry name" value="DUF535"/>
</dbReference>